<sequence length="53" mass="5605">MAVSPLEGSSLGIPGPYAIPLFALLLTLAIVPLVDAHLWDIFLSLSSDGRLRS</sequence>
<dbReference type="AlphaFoldDB" id="A0A139A3K7"/>
<gene>
    <name evidence="2" type="ORF">M427DRAFT_60997</name>
</gene>
<proteinExistence type="predicted"/>
<evidence type="ECO:0000313" key="3">
    <source>
        <dbReference type="Proteomes" id="UP000070544"/>
    </source>
</evidence>
<evidence type="ECO:0000256" key="1">
    <source>
        <dbReference type="SAM" id="Phobius"/>
    </source>
</evidence>
<keyword evidence="1" id="KW-1133">Transmembrane helix</keyword>
<accession>A0A139A3K7</accession>
<keyword evidence="1" id="KW-0812">Transmembrane</keyword>
<organism evidence="2 3">
    <name type="scientific">Gonapodya prolifera (strain JEL478)</name>
    <name type="common">Monoblepharis prolifera</name>
    <dbReference type="NCBI Taxonomy" id="1344416"/>
    <lineage>
        <taxon>Eukaryota</taxon>
        <taxon>Fungi</taxon>
        <taxon>Fungi incertae sedis</taxon>
        <taxon>Chytridiomycota</taxon>
        <taxon>Chytridiomycota incertae sedis</taxon>
        <taxon>Monoblepharidomycetes</taxon>
        <taxon>Monoblepharidales</taxon>
        <taxon>Gonapodyaceae</taxon>
        <taxon>Gonapodya</taxon>
    </lineage>
</organism>
<reference evidence="2 3" key="1">
    <citation type="journal article" date="2015" name="Genome Biol. Evol.">
        <title>Phylogenomic analyses indicate that early fungi evolved digesting cell walls of algal ancestors of land plants.</title>
        <authorList>
            <person name="Chang Y."/>
            <person name="Wang S."/>
            <person name="Sekimoto S."/>
            <person name="Aerts A.L."/>
            <person name="Choi C."/>
            <person name="Clum A."/>
            <person name="LaButti K.M."/>
            <person name="Lindquist E.A."/>
            <person name="Yee Ngan C."/>
            <person name="Ohm R.A."/>
            <person name="Salamov A.A."/>
            <person name="Grigoriev I.V."/>
            <person name="Spatafora J.W."/>
            <person name="Berbee M.L."/>
        </authorList>
    </citation>
    <scope>NUCLEOTIDE SEQUENCE [LARGE SCALE GENOMIC DNA]</scope>
    <source>
        <strain evidence="2 3">JEL478</strain>
    </source>
</reference>
<dbReference type="Proteomes" id="UP000070544">
    <property type="component" value="Unassembled WGS sequence"/>
</dbReference>
<dbReference type="EMBL" id="KQ965806">
    <property type="protein sequence ID" value="KXS11208.1"/>
    <property type="molecule type" value="Genomic_DNA"/>
</dbReference>
<evidence type="ECO:0000313" key="2">
    <source>
        <dbReference type="EMBL" id="KXS11208.1"/>
    </source>
</evidence>
<keyword evidence="1" id="KW-0472">Membrane</keyword>
<feature type="transmembrane region" description="Helical" evidence="1">
    <location>
        <begin position="20"/>
        <end position="43"/>
    </location>
</feature>
<feature type="non-terminal residue" evidence="2">
    <location>
        <position position="53"/>
    </location>
</feature>
<keyword evidence="3" id="KW-1185">Reference proteome</keyword>
<protein>
    <submittedName>
        <fullName evidence="2">Uncharacterized protein</fullName>
    </submittedName>
</protein>
<name>A0A139A3K7_GONPJ</name>